<name>A0ABQ1ZPZ1_9BACL</name>
<reference evidence="2" key="1">
    <citation type="journal article" date="2019" name="Int. J. Syst. Evol. Microbiol.">
        <title>The Global Catalogue of Microorganisms (GCM) 10K type strain sequencing project: providing services to taxonomists for standard genome sequencing and annotation.</title>
        <authorList>
            <consortium name="The Broad Institute Genomics Platform"/>
            <consortium name="The Broad Institute Genome Sequencing Center for Infectious Disease"/>
            <person name="Wu L."/>
            <person name="Ma J."/>
        </authorList>
    </citation>
    <scope>NUCLEOTIDE SEQUENCE [LARGE SCALE GENOMIC DNA]</scope>
    <source>
        <strain evidence="2">CCM 8702</strain>
    </source>
</reference>
<dbReference type="EMBL" id="BMDD01000001">
    <property type="protein sequence ID" value="GGH71289.1"/>
    <property type="molecule type" value="Genomic_DNA"/>
</dbReference>
<protein>
    <submittedName>
        <fullName evidence="1">Uncharacterized protein</fullName>
    </submittedName>
</protein>
<dbReference type="Proteomes" id="UP000605427">
    <property type="component" value="Unassembled WGS sequence"/>
</dbReference>
<gene>
    <name evidence="1" type="ORF">GCM10007362_08250</name>
</gene>
<keyword evidence="2" id="KW-1185">Reference proteome</keyword>
<comment type="caution">
    <text evidence="1">The sequence shown here is derived from an EMBL/GenBank/DDBJ whole genome shotgun (WGS) entry which is preliminary data.</text>
</comment>
<dbReference type="RefSeq" id="WP_172239429.1">
    <property type="nucleotide sequence ID" value="NZ_BMDD01000001.1"/>
</dbReference>
<evidence type="ECO:0000313" key="2">
    <source>
        <dbReference type="Proteomes" id="UP000605427"/>
    </source>
</evidence>
<evidence type="ECO:0000313" key="1">
    <source>
        <dbReference type="EMBL" id="GGH71289.1"/>
    </source>
</evidence>
<organism evidence="1 2">
    <name type="scientific">Saccharibacillus endophyticus</name>
    <dbReference type="NCBI Taxonomy" id="2060666"/>
    <lineage>
        <taxon>Bacteria</taxon>
        <taxon>Bacillati</taxon>
        <taxon>Bacillota</taxon>
        <taxon>Bacilli</taxon>
        <taxon>Bacillales</taxon>
        <taxon>Paenibacillaceae</taxon>
        <taxon>Saccharibacillus</taxon>
    </lineage>
</organism>
<sequence length="97" mass="10398">MTEEIKPNAPETGIANAFKQMPASANLAPRELGTAMKESVNPTIEHAKATGSESIVMAVYAPRSPVFSSVTINIQEMKGTHTLNAPKMNPANAMPYR</sequence>
<proteinExistence type="predicted"/>
<accession>A0ABQ1ZPZ1</accession>